<dbReference type="InterPro" id="IPR028978">
    <property type="entry name" value="Chorismate_lyase_/UTRA_dom_sf"/>
</dbReference>
<evidence type="ECO:0000256" key="3">
    <source>
        <dbReference type="ARBA" id="ARBA00023125"/>
    </source>
</evidence>
<dbReference type="CDD" id="cd07377">
    <property type="entry name" value="WHTH_GntR"/>
    <property type="match status" value="1"/>
</dbReference>
<evidence type="ECO:0000313" key="6">
    <source>
        <dbReference type="EMBL" id="OOM74883.1"/>
    </source>
</evidence>
<dbReference type="GO" id="GO:0003677">
    <property type="term" value="F:DNA binding"/>
    <property type="evidence" value="ECO:0007669"/>
    <property type="project" value="UniProtKB-KW"/>
</dbReference>
<dbReference type="PANTHER" id="PTHR44846:SF5">
    <property type="entry name" value="HTH-TYPE TRANSCRIPTIONAL REGULATOR GMUR"/>
    <property type="match status" value="1"/>
</dbReference>
<dbReference type="GO" id="GO:0003700">
    <property type="term" value="F:DNA-binding transcription factor activity"/>
    <property type="evidence" value="ECO:0007669"/>
    <property type="project" value="InterPro"/>
</dbReference>
<protein>
    <submittedName>
        <fullName evidence="6">HTH-type transcriptional regulator GmuR</fullName>
    </submittedName>
</protein>
<keyword evidence="3" id="KW-0238">DNA-binding</keyword>
<evidence type="ECO:0000256" key="4">
    <source>
        <dbReference type="ARBA" id="ARBA00023163"/>
    </source>
</evidence>
<dbReference type="SUPFAM" id="SSF64288">
    <property type="entry name" value="Chorismate lyase-like"/>
    <property type="match status" value="1"/>
</dbReference>
<sequence length="239" mass="28221">MTAKYEIIADKIRKRIIDETYKSDEYLPNQETLMNEFKVSRTTLNKAITVLNMEGLVYSKRGAGTKIMNRNFWFTNENTNKHYKGLAAQMKKANRNLVNEIIEFNVELSDAIIQDKLKLKDKSPVYKIVRLRVLDSEPYILEHTYIPVHLVPGLTEEQCKKSIFEYMRNVLNIQVSGSFKYFRADIPDNYDIKYLNCSKNHPIFELEETNFTLDGEPIEYTRSRNRYDTRGYSLREVKF</sequence>
<dbReference type="RefSeq" id="WP_158078797.1">
    <property type="nucleotide sequence ID" value="NZ_LZZM01000192.1"/>
</dbReference>
<dbReference type="EMBL" id="LZZM01000192">
    <property type="protein sequence ID" value="OOM74883.1"/>
    <property type="molecule type" value="Genomic_DNA"/>
</dbReference>
<dbReference type="SUPFAM" id="SSF46785">
    <property type="entry name" value="Winged helix' DNA-binding domain"/>
    <property type="match status" value="1"/>
</dbReference>
<dbReference type="InterPro" id="IPR050679">
    <property type="entry name" value="Bact_HTH_transcr_reg"/>
</dbReference>
<evidence type="ECO:0000256" key="1">
    <source>
        <dbReference type="ARBA" id="ARBA00022491"/>
    </source>
</evidence>
<dbReference type="Pfam" id="PF00392">
    <property type="entry name" value="GntR"/>
    <property type="match status" value="1"/>
</dbReference>
<reference evidence="6 7" key="1">
    <citation type="submission" date="2016-05" db="EMBL/GenBank/DDBJ databases">
        <title>Microbial solvent formation.</title>
        <authorList>
            <person name="Poehlein A."/>
            <person name="Montoya Solano J.D."/>
            <person name="Flitsch S."/>
            <person name="Krabben P."/>
            <person name="Duerre P."/>
            <person name="Daniel R."/>
        </authorList>
    </citation>
    <scope>NUCLEOTIDE SEQUENCE [LARGE SCALE GENOMIC DNA]</scope>
    <source>
        <strain evidence="6 7">DSM 2619</strain>
    </source>
</reference>
<dbReference type="Proteomes" id="UP000190890">
    <property type="component" value="Unassembled WGS sequence"/>
</dbReference>
<organism evidence="6 7">
    <name type="scientific">Clostridium puniceum</name>
    <dbReference type="NCBI Taxonomy" id="29367"/>
    <lineage>
        <taxon>Bacteria</taxon>
        <taxon>Bacillati</taxon>
        <taxon>Bacillota</taxon>
        <taxon>Clostridia</taxon>
        <taxon>Eubacteriales</taxon>
        <taxon>Clostridiaceae</taxon>
        <taxon>Clostridium</taxon>
    </lineage>
</organism>
<gene>
    <name evidence="6" type="primary">gmuR_2</name>
    <name evidence="6" type="ORF">CLPUN_36100</name>
</gene>
<dbReference type="InterPro" id="IPR036390">
    <property type="entry name" value="WH_DNA-bd_sf"/>
</dbReference>
<dbReference type="Gene3D" id="3.40.1410.10">
    <property type="entry name" value="Chorismate lyase-like"/>
    <property type="match status" value="1"/>
</dbReference>
<comment type="caution">
    <text evidence="6">The sequence shown here is derived from an EMBL/GenBank/DDBJ whole genome shotgun (WGS) entry which is preliminary data.</text>
</comment>
<keyword evidence="2" id="KW-0805">Transcription regulation</keyword>
<evidence type="ECO:0000259" key="5">
    <source>
        <dbReference type="PROSITE" id="PS50949"/>
    </source>
</evidence>
<dbReference type="InterPro" id="IPR011663">
    <property type="entry name" value="UTRA"/>
</dbReference>
<keyword evidence="4" id="KW-0804">Transcription</keyword>
<dbReference type="PROSITE" id="PS50949">
    <property type="entry name" value="HTH_GNTR"/>
    <property type="match status" value="1"/>
</dbReference>
<dbReference type="Pfam" id="PF07702">
    <property type="entry name" value="UTRA"/>
    <property type="match status" value="1"/>
</dbReference>
<accession>A0A1S8TAU6</accession>
<dbReference type="FunFam" id="3.40.1410.10:FF:000008">
    <property type="entry name" value="Transcriptional regulator, GntR family"/>
    <property type="match status" value="1"/>
</dbReference>
<dbReference type="SMART" id="SM00345">
    <property type="entry name" value="HTH_GNTR"/>
    <property type="match status" value="1"/>
</dbReference>
<keyword evidence="7" id="KW-1185">Reference proteome</keyword>
<feature type="domain" description="HTH gntR-type" evidence="5">
    <location>
        <begin position="2"/>
        <end position="70"/>
    </location>
</feature>
<keyword evidence="1" id="KW-0678">Repressor</keyword>
<evidence type="ECO:0000256" key="2">
    <source>
        <dbReference type="ARBA" id="ARBA00023015"/>
    </source>
</evidence>
<dbReference type="Gene3D" id="1.10.10.10">
    <property type="entry name" value="Winged helix-like DNA-binding domain superfamily/Winged helix DNA-binding domain"/>
    <property type="match status" value="1"/>
</dbReference>
<dbReference type="SMART" id="SM00866">
    <property type="entry name" value="UTRA"/>
    <property type="match status" value="1"/>
</dbReference>
<dbReference type="InterPro" id="IPR036388">
    <property type="entry name" value="WH-like_DNA-bd_sf"/>
</dbReference>
<name>A0A1S8TAU6_9CLOT</name>
<dbReference type="OrthoDB" id="9816541at2"/>
<dbReference type="PRINTS" id="PR00035">
    <property type="entry name" value="HTHGNTR"/>
</dbReference>
<dbReference type="GO" id="GO:0045892">
    <property type="term" value="P:negative regulation of DNA-templated transcription"/>
    <property type="evidence" value="ECO:0007669"/>
    <property type="project" value="TreeGrafter"/>
</dbReference>
<proteinExistence type="predicted"/>
<dbReference type="InterPro" id="IPR000524">
    <property type="entry name" value="Tscrpt_reg_HTH_GntR"/>
</dbReference>
<dbReference type="STRING" id="29367.CLPUN_36100"/>
<dbReference type="AlphaFoldDB" id="A0A1S8TAU6"/>
<evidence type="ECO:0000313" key="7">
    <source>
        <dbReference type="Proteomes" id="UP000190890"/>
    </source>
</evidence>
<dbReference type="PANTHER" id="PTHR44846">
    <property type="entry name" value="MANNOSYL-D-GLYCERATE TRANSPORT/METABOLISM SYSTEM REPRESSOR MNGR-RELATED"/>
    <property type="match status" value="1"/>
</dbReference>